<feature type="compositionally biased region" description="Low complexity" evidence="1">
    <location>
        <begin position="39"/>
        <end position="51"/>
    </location>
</feature>
<name>A0AAJ0HIY8_9PEZI</name>
<dbReference type="AlphaFoldDB" id="A0AAJ0HIY8"/>
<feature type="compositionally biased region" description="Polar residues" evidence="1">
    <location>
        <begin position="65"/>
        <end position="77"/>
    </location>
</feature>
<protein>
    <submittedName>
        <fullName evidence="2">Uncharacterized protein</fullName>
    </submittedName>
</protein>
<evidence type="ECO:0000256" key="1">
    <source>
        <dbReference type="SAM" id="MobiDB-lite"/>
    </source>
</evidence>
<evidence type="ECO:0000313" key="3">
    <source>
        <dbReference type="Proteomes" id="UP001275084"/>
    </source>
</evidence>
<organism evidence="2 3">
    <name type="scientific">Lasiosphaeria hispida</name>
    <dbReference type="NCBI Taxonomy" id="260671"/>
    <lineage>
        <taxon>Eukaryota</taxon>
        <taxon>Fungi</taxon>
        <taxon>Dikarya</taxon>
        <taxon>Ascomycota</taxon>
        <taxon>Pezizomycotina</taxon>
        <taxon>Sordariomycetes</taxon>
        <taxon>Sordariomycetidae</taxon>
        <taxon>Sordariales</taxon>
        <taxon>Lasiosphaeriaceae</taxon>
        <taxon>Lasiosphaeria</taxon>
    </lineage>
</organism>
<accession>A0AAJ0HIY8</accession>
<reference evidence="2" key="2">
    <citation type="submission" date="2023-06" db="EMBL/GenBank/DDBJ databases">
        <authorList>
            <consortium name="Lawrence Berkeley National Laboratory"/>
            <person name="Haridas S."/>
            <person name="Hensen N."/>
            <person name="Bonometti L."/>
            <person name="Westerberg I."/>
            <person name="Brannstrom I.O."/>
            <person name="Guillou S."/>
            <person name="Cros-Aarteil S."/>
            <person name="Calhoun S."/>
            <person name="Kuo A."/>
            <person name="Mondo S."/>
            <person name="Pangilinan J."/>
            <person name="Riley R."/>
            <person name="Labutti K."/>
            <person name="Andreopoulos B."/>
            <person name="Lipzen A."/>
            <person name="Chen C."/>
            <person name="Yanf M."/>
            <person name="Daum C."/>
            <person name="Ng V."/>
            <person name="Clum A."/>
            <person name="Steindorff A."/>
            <person name="Ohm R."/>
            <person name="Martin F."/>
            <person name="Silar P."/>
            <person name="Natvig D."/>
            <person name="Lalanne C."/>
            <person name="Gautier V."/>
            <person name="Ament-Velasquez S.L."/>
            <person name="Kruys A."/>
            <person name="Hutchinson M.I."/>
            <person name="Powell A.J."/>
            <person name="Barry K."/>
            <person name="Miller A.N."/>
            <person name="Grigoriev I.V."/>
            <person name="Debuchy R."/>
            <person name="Gladieux P."/>
            <person name="Thoren M.H."/>
            <person name="Johannesson H."/>
        </authorList>
    </citation>
    <scope>NUCLEOTIDE SEQUENCE</scope>
    <source>
        <strain evidence="2">CBS 955.72</strain>
    </source>
</reference>
<feature type="region of interest" description="Disordered" evidence="1">
    <location>
        <begin position="190"/>
        <end position="220"/>
    </location>
</feature>
<proteinExistence type="predicted"/>
<evidence type="ECO:0000313" key="2">
    <source>
        <dbReference type="EMBL" id="KAK3353561.1"/>
    </source>
</evidence>
<comment type="caution">
    <text evidence="2">The sequence shown here is derived from an EMBL/GenBank/DDBJ whole genome shotgun (WGS) entry which is preliminary data.</text>
</comment>
<feature type="region of interest" description="Disordered" evidence="1">
    <location>
        <begin position="29"/>
        <end position="79"/>
    </location>
</feature>
<sequence>MASLCATMLSTGAAVKASVLNHISESLNQLQGHKRPHQQESLSTLTTSQTSIPPRPSLPPDGAHLQTTATASPTSSKMGIGSLYPGQGGTRTSSLVGSALAFRKPPHDSACILSPPSSQKSLPRCGSLTSLAHDHRQSISNLSTAFIYANRVAEAAANVATFGNGNGLPIGGIPARADTEQEVNDEIPQIVDAGPDSSPEEPSQDKAEVPEPEFKQDKVHVKSHERKHFADRSAAGEVHPAIIAKAFFCYPPKLRDPTDRMGDDDYDSDLEDVDDVSKRLIGSKGFDEETVEKFVNFHSADWRPFVGASTRERNRIFALKRAALPKFQLRQKYQMQANDLAMITQMEKKKGEDISDRLTEYQALVQEIATLNNEITSLHTEWKTSLLHAQNTIQDTLKWEFSHDMGLAELRAAKAAKELRKEDFAHLMELVGWGDITLEAVEKAPPGLVASESIEVPEWFNIMDRNRRVGVLSNTPRARYTALLNRISDLTGKMRTEAADKEANPSAKGGKLFSKQWHEPDDGWPYPSWRTHGGWWVCRTDEEATEAEKRCRQCRTQLKSKMNLKPAMSPKEEYEALMREIERAMKDGMEDDKKAVKGMQEAGHRKLRTHRKEVDFPWRGWGPL</sequence>
<keyword evidence="3" id="KW-1185">Reference proteome</keyword>
<gene>
    <name evidence="2" type="ORF">B0T25DRAFT_215345</name>
</gene>
<feature type="compositionally biased region" description="Basic and acidic residues" evidence="1">
    <location>
        <begin position="203"/>
        <end position="220"/>
    </location>
</feature>
<reference evidence="2" key="1">
    <citation type="journal article" date="2023" name="Mol. Phylogenet. Evol.">
        <title>Genome-scale phylogeny and comparative genomics of the fungal order Sordariales.</title>
        <authorList>
            <person name="Hensen N."/>
            <person name="Bonometti L."/>
            <person name="Westerberg I."/>
            <person name="Brannstrom I.O."/>
            <person name="Guillou S."/>
            <person name="Cros-Aarteil S."/>
            <person name="Calhoun S."/>
            <person name="Haridas S."/>
            <person name="Kuo A."/>
            <person name="Mondo S."/>
            <person name="Pangilinan J."/>
            <person name="Riley R."/>
            <person name="LaButti K."/>
            <person name="Andreopoulos B."/>
            <person name="Lipzen A."/>
            <person name="Chen C."/>
            <person name="Yan M."/>
            <person name="Daum C."/>
            <person name="Ng V."/>
            <person name="Clum A."/>
            <person name="Steindorff A."/>
            <person name="Ohm R.A."/>
            <person name="Martin F."/>
            <person name="Silar P."/>
            <person name="Natvig D.O."/>
            <person name="Lalanne C."/>
            <person name="Gautier V."/>
            <person name="Ament-Velasquez S.L."/>
            <person name="Kruys A."/>
            <person name="Hutchinson M.I."/>
            <person name="Powell A.J."/>
            <person name="Barry K."/>
            <person name="Miller A.N."/>
            <person name="Grigoriev I.V."/>
            <person name="Debuchy R."/>
            <person name="Gladieux P."/>
            <person name="Hiltunen Thoren M."/>
            <person name="Johannesson H."/>
        </authorList>
    </citation>
    <scope>NUCLEOTIDE SEQUENCE</scope>
    <source>
        <strain evidence="2">CBS 955.72</strain>
    </source>
</reference>
<dbReference type="EMBL" id="JAUIQD010000004">
    <property type="protein sequence ID" value="KAK3353561.1"/>
    <property type="molecule type" value="Genomic_DNA"/>
</dbReference>
<dbReference type="Proteomes" id="UP001275084">
    <property type="component" value="Unassembled WGS sequence"/>
</dbReference>